<evidence type="ECO:0000313" key="2">
    <source>
        <dbReference type="EMBL" id="MBB5315901.1"/>
    </source>
</evidence>
<organism evidence="2 3">
    <name type="scientific">Tunturiibacter empetritectus</name>
    <dbReference type="NCBI Taxonomy" id="3069691"/>
    <lineage>
        <taxon>Bacteria</taxon>
        <taxon>Pseudomonadati</taxon>
        <taxon>Acidobacteriota</taxon>
        <taxon>Terriglobia</taxon>
        <taxon>Terriglobales</taxon>
        <taxon>Acidobacteriaceae</taxon>
        <taxon>Tunturiibacter</taxon>
    </lineage>
</organism>
<keyword evidence="1" id="KW-0732">Signal</keyword>
<dbReference type="EMBL" id="JACHDY010000001">
    <property type="protein sequence ID" value="MBB5315901.1"/>
    <property type="molecule type" value="Genomic_DNA"/>
</dbReference>
<sequence>MKSIRRFALLLSLPLLLSSPATARAASFDDSLPTAQALAQLELRAQQANPRDQCFLYTELVHVMTEMAGKQMLNGDVDQATATLKKVNAYAMLIHMDIASNSKRLKNAEELMHHTSYRLGEYLHKASNEDRDTLQATLKQLDQVHDELLAQVFKH</sequence>
<evidence type="ECO:0000313" key="3">
    <source>
        <dbReference type="Proteomes" id="UP000568106"/>
    </source>
</evidence>
<reference evidence="2" key="1">
    <citation type="submission" date="2020-08" db="EMBL/GenBank/DDBJ databases">
        <title>Genomic Encyclopedia of Type Strains, Phase IV (KMG-V): Genome sequencing to study the core and pangenomes of soil and plant-associated prokaryotes.</title>
        <authorList>
            <person name="Whitman W."/>
        </authorList>
    </citation>
    <scope>NUCLEOTIDE SEQUENCE [LARGE SCALE GENOMIC DNA]</scope>
    <source>
        <strain evidence="2">M8UP27</strain>
    </source>
</reference>
<feature type="signal peptide" evidence="1">
    <location>
        <begin position="1"/>
        <end position="23"/>
    </location>
</feature>
<gene>
    <name evidence="2" type="ORF">HDF09_000551</name>
</gene>
<evidence type="ECO:0000256" key="1">
    <source>
        <dbReference type="SAM" id="SignalP"/>
    </source>
</evidence>
<accession>A0A7W8IEW7</accession>
<keyword evidence="3" id="KW-1185">Reference proteome</keyword>
<dbReference type="AlphaFoldDB" id="A0A7W8IEW7"/>
<name>A0A7W8IEW7_9BACT</name>
<comment type="caution">
    <text evidence="2">The sequence shown here is derived from an EMBL/GenBank/DDBJ whole genome shotgun (WGS) entry which is preliminary data.</text>
</comment>
<feature type="chain" id="PRO_5030508678" evidence="1">
    <location>
        <begin position="24"/>
        <end position="155"/>
    </location>
</feature>
<dbReference type="Proteomes" id="UP000568106">
    <property type="component" value="Unassembled WGS sequence"/>
</dbReference>
<proteinExistence type="predicted"/>
<protein>
    <submittedName>
        <fullName evidence="2">Uncharacterized protein</fullName>
    </submittedName>
</protein>